<dbReference type="RefSeq" id="XP_018125346.2">
    <property type="nucleotide sequence ID" value="XM_018279756.2"/>
</dbReference>
<keyword evidence="2" id="KW-1185">Reference proteome</keyword>
<dbReference type="PANTHER" id="PTHR38111:SF2">
    <property type="entry name" value="FINGER DOMAIN PROTEIN, PUTATIVE (AFU_ORTHOLOGUE AFUA_1G01560)-RELATED"/>
    <property type="match status" value="1"/>
</dbReference>
<dbReference type="PANTHER" id="PTHR38111">
    <property type="entry name" value="ZN(2)-C6 FUNGAL-TYPE DOMAIN-CONTAINING PROTEIN-RELATED"/>
    <property type="match status" value="1"/>
</dbReference>
<accession>A0A1B8G704</accession>
<reference evidence="2" key="2">
    <citation type="journal article" date="2018" name="Nat. Commun.">
        <title>Extreme sensitivity to ultraviolet light in the fungal pathogen causing white-nose syndrome of bats.</title>
        <authorList>
            <person name="Palmer J.M."/>
            <person name="Drees K.P."/>
            <person name="Foster J.T."/>
            <person name="Lindner D.L."/>
        </authorList>
    </citation>
    <scope>NUCLEOTIDE SEQUENCE [LARGE SCALE GENOMIC DNA]</scope>
    <source>
        <strain evidence="2">UAMH 10579</strain>
    </source>
</reference>
<dbReference type="AlphaFoldDB" id="A0A1B8G704"/>
<protein>
    <recommendedName>
        <fullName evidence="3">Transcription factor domain-containing protein</fullName>
    </recommendedName>
</protein>
<organism evidence="1 2">
    <name type="scientific">Pseudogymnoascus verrucosus</name>
    <dbReference type="NCBI Taxonomy" id="342668"/>
    <lineage>
        <taxon>Eukaryota</taxon>
        <taxon>Fungi</taxon>
        <taxon>Dikarya</taxon>
        <taxon>Ascomycota</taxon>
        <taxon>Pezizomycotina</taxon>
        <taxon>Leotiomycetes</taxon>
        <taxon>Thelebolales</taxon>
        <taxon>Thelebolaceae</taxon>
        <taxon>Pseudogymnoascus</taxon>
    </lineage>
</organism>
<reference evidence="1 2" key="1">
    <citation type="submission" date="2016-03" db="EMBL/GenBank/DDBJ databases">
        <title>Comparative genomics of Pseudogymnoascus destructans, the fungus causing white-nose syndrome of bats.</title>
        <authorList>
            <person name="Palmer J.M."/>
            <person name="Drees K.P."/>
            <person name="Foster J.T."/>
            <person name="Lindner D.L."/>
        </authorList>
    </citation>
    <scope>NUCLEOTIDE SEQUENCE [LARGE SCALE GENOMIC DNA]</scope>
    <source>
        <strain evidence="1 2">UAMH 10579</strain>
    </source>
</reference>
<name>A0A1B8G704_9PEZI</name>
<evidence type="ECO:0000313" key="2">
    <source>
        <dbReference type="Proteomes" id="UP000091956"/>
    </source>
</evidence>
<evidence type="ECO:0000313" key="1">
    <source>
        <dbReference type="EMBL" id="OBT91613.2"/>
    </source>
</evidence>
<dbReference type="InterPro" id="IPR053178">
    <property type="entry name" value="Osmoadaptation_assoc"/>
</dbReference>
<evidence type="ECO:0008006" key="3">
    <source>
        <dbReference type="Google" id="ProtNLM"/>
    </source>
</evidence>
<dbReference type="GeneID" id="28843743"/>
<dbReference type="Proteomes" id="UP000091956">
    <property type="component" value="Unassembled WGS sequence"/>
</dbReference>
<sequence>MTPRIERSIATAHVQFHEFAEATRNSHLASPSSRISRPPRLNPATLVTNTLPLTAFKDDIFISYLYSKLFDSNALGDRCGLPADWVLELANNPQKSRYKSWDALAAIVFGQAHQCKDVILTSKELYQQALSELRCVLSNASDRCTDSTVASMTALCKYDRLLSATGGYWVLHVDGLKALLESRGPWQQKSYASKTIFLEHRIMLVTEAIITSRSTFLRCPLWKTVPWEDDPASKSPIDYLVDIGADITEYIAQAKIFNSKCNQGAENTNLKFQVASSLEELNTWWHHWEAEQTEPASELTSHQDTNESIFHTLLEYDTLWTAFTVCYYDAIRILLLQLWYILRPFPGPKIILDEPNRTALLGITSNSKRLAREILRSLKYCYRKSQRFIYTSSFLFIQDVAYGCFYQGSKEAAWAGRHSWAELGSFDNIEEANILRKLLPLGNLKVRN</sequence>
<proteinExistence type="predicted"/>
<dbReference type="EMBL" id="KV460285">
    <property type="protein sequence ID" value="OBT91613.2"/>
    <property type="molecule type" value="Genomic_DNA"/>
</dbReference>
<gene>
    <name evidence="1" type="ORF">VE01_10357</name>
</gene>